<dbReference type="SMART" id="SM00631">
    <property type="entry name" value="Zn_pept"/>
    <property type="match status" value="1"/>
</dbReference>
<proteinExistence type="inferred from homology"/>
<feature type="domain" description="Peptidase M14" evidence="9">
    <location>
        <begin position="45"/>
        <end position="314"/>
    </location>
</feature>
<dbReference type="EMBL" id="JAQSIP010000009">
    <property type="protein sequence ID" value="MDD0840289.1"/>
    <property type="molecule type" value="Genomic_DNA"/>
</dbReference>
<reference evidence="10 11" key="1">
    <citation type="submission" date="2023-02" db="EMBL/GenBank/DDBJ databases">
        <title>Bacterial whole genomic sequence of Curvibacter sp. HBC61.</title>
        <authorList>
            <person name="Le V."/>
            <person name="Ko S.-R."/>
            <person name="Ahn C.-Y."/>
            <person name="Oh H.-M."/>
        </authorList>
    </citation>
    <scope>NUCLEOTIDE SEQUENCE [LARGE SCALE GENOMIC DNA]</scope>
    <source>
        <strain evidence="10 11">HBC61</strain>
    </source>
</reference>
<keyword evidence="11" id="KW-1185">Reference proteome</keyword>
<evidence type="ECO:0000256" key="1">
    <source>
        <dbReference type="ARBA" id="ARBA00001947"/>
    </source>
</evidence>
<dbReference type="PANTHER" id="PTHR11705:SF143">
    <property type="entry name" value="SLL0236 PROTEIN"/>
    <property type="match status" value="1"/>
</dbReference>
<keyword evidence="5" id="KW-0862">Zinc</keyword>
<protein>
    <submittedName>
        <fullName evidence="10">DUF2817 domain-containing protein</fullName>
    </submittedName>
</protein>
<dbReference type="Gene3D" id="3.40.630.10">
    <property type="entry name" value="Zn peptidases"/>
    <property type="match status" value="1"/>
</dbReference>
<evidence type="ECO:0000256" key="6">
    <source>
        <dbReference type="ARBA" id="ARBA00023049"/>
    </source>
</evidence>
<evidence type="ECO:0000259" key="9">
    <source>
        <dbReference type="PROSITE" id="PS52035"/>
    </source>
</evidence>
<evidence type="ECO:0000256" key="4">
    <source>
        <dbReference type="ARBA" id="ARBA00022801"/>
    </source>
</evidence>
<dbReference type="RefSeq" id="WP_273953087.1">
    <property type="nucleotide sequence ID" value="NZ_JAQSIP010000009.1"/>
</dbReference>
<gene>
    <name evidence="10" type="ORF">PSQ40_17025</name>
</gene>
<evidence type="ECO:0000256" key="7">
    <source>
        <dbReference type="PROSITE-ProRule" id="PRU01379"/>
    </source>
</evidence>
<feature type="signal peptide" evidence="8">
    <location>
        <begin position="1"/>
        <end position="28"/>
    </location>
</feature>
<name>A0ABT5N1X0_9BURK</name>
<accession>A0ABT5N1X0</accession>
<organism evidence="10 11">
    <name type="scientific">Curvibacter cyanobacteriorum</name>
    <dbReference type="NCBI Taxonomy" id="3026422"/>
    <lineage>
        <taxon>Bacteria</taxon>
        <taxon>Pseudomonadati</taxon>
        <taxon>Pseudomonadota</taxon>
        <taxon>Betaproteobacteria</taxon>
        <taxon>Burkholderiales</taxon>
        <taxon>Comamonadaceae</taxon>
        <taxon>Curvibacter</taxon>
    </lineage>
</organism>
<feature type="chain" id="PRO_5047373323" evidence="8">
    <location>
        <begin position="29"/>
        <end position="314"/>
    </location>
</feature>
<dbReference type="InterPro" id="IPR000834">
    <property type="entry name" value="Peptidase_M14"/>
</dbReference>
<evidence type="ECO:0000313" key="10">
    <source>
        <dbReference type="EMBL" id="MDD0840289.1"/>
    </source>
</evidence>
<evidence type="ECO:0000256" key="5">
    <source>
        <dbReference type="ARBA" id="ARBA00022833"/>
    </source>
</evidence>
<dbReference type="Proteomes" id="UP001528673">
    <property type="component" value="Unassembled WGS sequence"/>
</dbReference>
<evidence type="ECO:0000256" key="3">
    <source>
        <dbReference type="ARBA" id="ARBA00022670"/>
    </source>
</evidence>
<dbReference type="SUPFAM" id="SSF53187">
    <property type="entry name" value="Zn-dependent exopeptidases"/>
    <property type="match status" value="1"/>
</dbReference>
<evidence type="ECO:0000256" key="8">
    <source>
        <dbReference type="SAM" id="SignalP"/>
    </source>
</evidence>
<comment type="caution">
    <text evidence="7">Lacks conserved residue(s) required for the propagation of feature annotation.</text>
</comment>
<comment type="cofactor">
    <cofactor evidence="1">
        <name>Zn(2+)</name>
        <dbReference type="ChEBI" id="CHEBI:29105"/>
    </cofactor>
</comment>
<keyword evidence="6" id="KW-0482">Metalloprotease</keyword>
<comment type="caution">
    <text evidence="10">The sequence shown here is derived from an EMBL/GenBank/DDBJ whole genome shotgun (WGS) entry which is preliminary data.</text>
</comment>
<evidence type="ECO:0000256" key="2">
    <source>
        <dbReference type="ARBA" id="ARBA00005988"/>
    </source>
</evidence>
<comment type="similarity">
    <text evidence="2 7">Belongs to the peptidase M14 family.</text>
</comment>
<keyword evidence="3" id="KW-0645">Protease</keyword>
<evidence type="ECO:0000313" key="11">
    <source>
        <dbReference type="Proteomes" id="UP001528673"/>
    </source>
</evidence>
<keyword evidence="4" id="KW-0378">Hydrolase</keyword>
<dbReference type="Pfam" id="PF00246">
    <property type="entry name" value="Peptidase_M14"/>
    <property type="match status" value="1"/>
</dbReference>
<sequence length="314" mass="34051">MFFPLSKGLARRAGLVSCALGATALAWAGPPAAKSPPPANAEAALKSPCKQWTPRLPGLSAAQCDAVKLQRSGARSVQGRELWMGDVGPSKSPVKVLVIGAIHGDELSSSTVALHWMGLAQDSPNNALWRFIPVLNPDGLLSQPARRVNAHGVDLNRNFPTPNWERDAPRYWSQRTRKDPRRWPGPKALSEPESRFVHDQLSAFAPTLIVSIHAPYGVLDFDGPVEAPRRLGRLVLDPVGVFPGSLGFYGGVHKGVPVVTIELPHAQRTPLPAETRQMWLDLHRWMNDRLLAKNDKSDAAGQADAGIPRASGHH</sequence>
<dbReference type="PANTHER" id="PTHR11705">
    <property type="entry name" value="PROTEASE FAMILY M14 CARBOXYPEPTIDASE A,B"/>
    <property type="match status" value="1"/>
</dbReference>
<dbReference type="PROSITE" id="PS52035">
    <property type="entry name" value="PEPTIDASE_M14"/>
    <property type="match status" value="1"/>
</dbReference>
<keyword evidence="8" id="KW-0732">Signal</keyword>